<dbReference type="EMBL" id="LWAF01000022">
    <property type="protein sequence ID" value="ODN29736.1"/>
    <property type="molecule type" value="Genomic_DNA"/>
</dbReference>
<name>A0A1E3G0D2_9BACT</name>
<evidence type="ECO:0000313" key="4">
    <source>
        <dbReference type="Proteomes" id="UP000094570"/>
    </source>
</evidence>
<feature type="transmembrane region" description="Helical" evidence="2">
    <location>
        <begin position="12"/>
        <end position="31"/>
    </location>
</feature>
<accession>A0A1E3G0D2</accession>
<evidence type="ECO:0000313" key="3">
    <source>
        <dbReference type="EMBL" id="ODN29736.1"/>
    </source>
</evidence>
<dbReference type="STRING" id="1008305.A4H02_09155"/>
<proteinExistence type="predicted"/>
<keyword evidence="2" id="KW-0472">Membrane</keyword>
<evidence type="ECO:0000256" key="2">
    <source>
        <dbReference type="SAM" id="Phobius"/>
    </source>
</evidence>
<dbReference type="RefSeq" id="WP_069293873.1">
    <property type="nucleotide sequence ID" value="NZ_CP140110.1"/>
</dbReference>
<gene>
    <name evidence="3" type="ORF">A4H02_09155</name>
</gene>
<keyword evidence="4" id="KW-1185">Reference proteome</keyword>
<organism evidence="3 4">
    <name type="scientific">Fervidobacterium thailandense</name>
    <dbReference type="NCBI Taxonomy" id="1008305"/>
    <lineage>
        <taxon>Bacteria</taxon>
        <taxon>Thermotogati</taxon>
        <taxon>Thermotogota</taxon>
        <taxon>Thermotogae</taxon>
        <taxon>Thermotogales</taxon>
        <taxon>Fervidobacteriaceae</taxon>
        <taxon>Fervidobacterium</taxon>
    </lineage>
</organism>
<keyword evidence="1" id="KW-0175">Coiled coil</keyword>
<protein>
    <submittedName>
        <fullName evidence="3">Uncharacterized protein</fullName>
    </submittedName>
</protein>
<keyword evidence="2" id="KW-1133">Transmembrane helix</keyword>
<reference evidence="4" key="1">
    <citation type="submission" date="2016-04" db="EMBL/GenBank/DDBJ databases">
        <title>The genome sequence project of a novel Fervidobacterium isolate from a hot spring in Thailand.</title>
        <authorList>
            <person name="Gonzalez J.M."/>
            <person name="Cuecas A."/>
            <person name="Kanoksilapatham W."/>
        </authorList>
    </citation>
    <scope>NUCLEOTIDE SEQUENCE [LARGE SCALE GENOMIC DNA]</scope>
    <source>
        <strain evidence="4">FC2004</strain>
    </source>
</reference>
<keyword evidence="2" id="KW-0812">Transmembrane</keyword>
<sequence>MKVRKRQERRVPNLLLIFYFTLLIVFLSYFFTSYMAYKRASEEFKALEKALEEKRKEIEEKERETMKLQELINIIDREATSLEAFKESTESTTVTREASE</sequence>
<dbReference type="AlphaFoldDB" id="A0A1E3G0D2"/>
<comment type="caution">
    <text evidence="3">The sequence shown here is derived from an EMBL/GenBank/DDBJ whole genome shotgun (WGS) entry which is preliminary data.</text>
</comment>
<dbReference type="Proteomes" id="UP000094570">
    <property type="component" value="Unassembled WGS sequence"/>
</dbReference>
<evidence type="ECO:0000256" key="1">
    <source>
        <dbReference type="SAM" id="Coils"/>
    </source>
</evidence>
<feature type="coiled-coil region" evidence="1">
    <location>
        <begin position="37"/>
        <end position="78"/>
    </location>
</feature>